<accession>A0ABU2MKE2</accession>
<dbReference type="RefSeq" id="WP_311703210.1">
    <property type="nucleotide sequence ID" value="NZ_JAVREL010000002.1"/>
</dbReference>
<gene>
    <name evidence="1" type="ORF">RM590_05475</name>
</gene>
<dbReference type="Gene3D" id="1.25.40.10">
    <property type="entry name" value="Tetratricopeptide repeat domain"/>
    <property type="match status" value="1"/>
</dbReference>
<dbReference type="SUPFAM" id="SSF81901">
    <property type="entry name" value="HCP-like"/>
    <property type="match status" value="1"/>
</dbReference>
<evidence type="ECO:0000313" key="2">
    <source>
        <dbReference type="Proteomes" id="UP001183246"/>
    </source>
</evidence>
<dbReference type="EMBL" id="JAVREL010000002">
    <property type="protein sequence ID" value="MDT0342081.1"/>
    <property type="molecule type" value="Genomic_DNA"/>
</dbReference>
<dbReference type="InterPro" id="IPR011990">
    <property type="entry name" value="TPR-like_helical_dom_sf"/>
</dbReference>
<proteinExistence type="predicted"/>
<keyword evidence="2" id="KW-1185">Reference proteome</keyword>
<organism evidence="1 2">
    <name type="scientific">Streptomyces litchfieldiae</name>
    <dbReference type="NCBI Taxonomy" id="3075543"/>
    <lineage>
        <taxon>Bacteria</taxon>
        <taxon>Bacillati</taxon>
        <taxon>Actinomycetota</taxon>
        <taxon>Actinomycetes</taxon>
        <taxon>Kitasatosporales</taxon>
        <taxon>Streptomycetaceae</taxon>
        <taxon>Streptomyces</taxon>
    </lineage>
</organism>
<dbReference type="Proteomes" id="UP001183246">
    <property type="component" value="Unassembled WGS sequence"/>
</dbReference>
<comment type="caution">
    <text evidence="1">The sequence shown here is derived from an EMBL/GenBank/DDBJ whole genome shotgun (WGS) entry which is preliminary data.</text>
</comment>
<evidence type="ECO:0000313" key="1">
    <source>
        <dbReference type="EMBL" id="MDT0342081.1"/>
    </source>
</evidence>
<name>A0ABU2MKE2_9ACTN</name>
<sequence>MNADELYDAASRMMFPHREPGDVDEAEAERLYRLAAEAGDARALERVGLFAEKRGDLTTAERFYRQASAEGLALADFRIGRLYEDFLGDRNTARQWYKKASRAGEWRATKRLKNMR</sequence>
<protein>
    <recommendedName>
        <fullName evidence="3">Sel1 repeat family protein</fullName>
    </recommendedName>
</protein>
<reference evidence="2" key="1">
    <citation type="submission" date="2023-07" db="EMBL/GenBank/DDBJ databases">
        <title>30 novel species of actinomycetes from the DSMZ collection.</title>
        <authorList>
            <person name="Nouioui I."/>
        </authorList>
    </citation>
    <scope>NUCLEOTIDE SEQUENCE [LARGE SCALE GENOMIC DNA]</scope>
    <source>
        <strain evidence="2">DSM 44938</strain>
    </source>
</reference>
<evidence type="ECO:0008006" key="3">
    <source>
        <dbReference type="Google" id="ProtNLM"/>
    </source>
</evidence>